<dbReference type="KEGG" id="aqu:100635745"/>
<feature type="transmembrane region" description="Helical" evidence="7">
    <location>
        <begin position="12"/>
        <end position="30"/>
    </location>
</feature>
<evidence type="ECO:0000256" key="6">
    <source>
        <dbReference type="ARBA" id="ARBA00023136"/>
    </source>
</evidence>
<feature type="domain" description="PIG-P" evidence="8">
    <location>
        <begin position="9"/>
        <end position="117"/>
    </location>
</feature>
<dbReference type="InterPro" id="IPR016542">
    <property type="entry name" value="PIG-P_GPI19"/>
</dbReference>
<evidence type="ECO:0000256" key="2">
    <source>
        <dbReference type="ARBA" id="ARBA00004687"/>
    </source>
</evidence>
<reference evidence="9" key="2">
    <citation type="submission" date="2024-06" db="UniProtKB">
        <authorList>
            <consortium name="EnsemblMetazoa"/>
        </authorList>
    </citation>
    <scope>IDENTIFICATION</scope>
</reference>
<dbReference type="GO" id="GO:0005783">
    <property type="term" value="C:endoplasmic reticulum"/>
    <property type="evidence" value="ECO:0007669"/>
    <property type="project" value="TreeGrafter"/>
</dbReference>
<evidence type="ECO:0000256" key="4">
    <source>
        <dbReference type="ARBA" id="ARBA00022692"/>
    </source>
</evidence>
<keyword evidence="10" id="KW-1185">Reference proteome</keyword>
<evidence type="ECO:0000313" key="10">
    <source>
        <dbReference type="Proteomes" id="UP000007879"/>
    </source>
</evidence>
<name>A0AAN0IIK3_AMPQE</name>
<keyword evidence="6 7" id="KW-0472">Membrane</keyword>
<dbReference type="Proteomes" id="UP000007879">
    <property type="component" value="Unassembled WGS sequence"/>
</dbReference>
<dbReference type="GO" id="GO:0006506">
    <property type="term" value="P:GPI anchor biosynthetic process"/>
    <property type="evidence" value="ECO:0007669"/>
    <property type="project" value="UniProtKB-KW"/>
</dbReference>
<keyword evidence="4 7" id="KW-0812">Transmembrane</keyword>
<dbReference type="GO" id="GO:0016020">
    <property type="term" value="C:membrane"/>
    <property type="evidence" value="ECO:0007669"/>
    <property type="project" value="UniProtKB-SubCell"/>
</dbReference>
<dbReference type="PANTHER" id="PTHR46346:SF1">
    <property type="entry name" value="PHOSPHATIDYLINOSITOL N-ACETYLGLUCOSAMINYLTRANSFERASE SUBUNIT P"/>
    <property type="match status" value="1"/>
</dbReference>
<dbReference type="GeneID" id="100635745"/>
<proteinExistence type="predicted"/>
<keyword evidence="3" id="KW-0337">GPI-anchor biosynthesis</keyword>
<dbReference type="RefSeq" id="XP_003389757.1">
    <property type="nucleotide sequence ID" value="XM_003389709.3"/>
</dbReference>
<dbReference type="Pfam" id="PF08510">
    <property type="entry name" value="PIG-P"/>
    <property type="match status" value="1"/>
</dbReference>
<evidence type="ECO:0000259" key="8">
    <source>
        <dbReference type="Pfam" id="PF08510"/>
    </source>
</evidence>
<organism evidence="9 10">
    <name type="scientific">Amphimedon queenslandica</name>
    <name type="common">Sponge</name>
    <dbReference type="NCBI Taxonomy" id="400682"/>
    <lineage>
        <taxon>Eukaryota</taxon>
        <taxon>Metazoa</taxon>
        <taxon>Porifera</taxon>
        <taxon>Demospongiae</taxon>
        <taxon>Heteroscleromorpha</taxon>
        <taxon>Haplosclerida</taxon>
        <taxon>Niphatidae</taxon>
        <taxon>Amphimedon</taxon>
    </lineage>
</organism>
<dbReference type="EnsemblMetazoa" id="XM_003389709.3">
    <property type="protein sequence ID" value="XP_003389757.1"/>
    <property type="gene ID" value="LOC100635745"/>
</dbReference>
<dbReference type="PANTHER" id="PTHR46346">
    <property type="entry name" value="PHOSPHATIDYLINOSITOL N-ACETYLGLUCOSAMINYLTRANSFERASE SUBUNIT P"/>
    <property type="match status" value="1"/>
</dbReference>
<comment type="pathway">
    <text evidence="2">Glycolipid biosynthesis; glycosylphosphatidylinositol-anchor biosynthesis.</text>
</comment>
<dbReference type="InterPro" id="IPR052263">
    <property type="entry name" value="GPI_Anchor_Biosynth"/>
</dbReference>
<reference evidence="10" key="1">
    <citation type="journal article" date="2010" name="Nature">
        <title>The Amphimedon queenslandica genome and the evolution of animal complexity.</title>
        <authorList>
            <person name="Srivastava M."/>
            <person name="Simakov O."/>
            <person name="Chapman J."/>
            <person name="Fahey B."/>
            <person name="Gauthier M.E."/>
            <person name="Mitros T."/>
            <person name="Richards G.S."/>
            <person name="Conaco C."/>
            <person name="Dacre M."/>
            <person name="Hellsten U."/>
            <person name="Larroux C."/>
            <person name="Putnam N.H."/>
            <person name="Stanke M."/>
            <person name="Adamska M."/>
            <person name="Darling A."/>
            <person name="Degnan S.M."/>
            <person name="Oakley T.H."/>
            <person name="Plachetzki D.C."/>
            <person name="Zhai Y."/>
            <person name="Adamski M."/>
            <person name="Calcino A."/>
            <person name="Cummins S.F."/>
            <person name="Goodstein D.M."/>
            <person name="Harris C."/>
            <person name="Jackson D.J."/>
            <person name="Leys S.P."/>
            <person name="Shu S."/>
            <person name="Woodcroft B.J."/>
            <person name="Vervoort M."/>
            <person name="Kosik K.S."/>
            <person name="Manning G."/>
            <person name="Degnan B.M."/>
            <person name="Rokhsar D.S."/>
        </authorList>
    </citation>
    <scope>NUCLEOTIDE SEQUENCE [LARGE SCALE GENOMIC DNA]</scope>
</reference>
<evidence type="ECO:0000256" key="3">
    <source>
        <dbReference type="ARBA" id="ARBA00022502"/>
    </source>
</evidence>
<evidence type="ECO:0000313" key="9">
    <source>
        <dbReference type="EnsemblMetazoa" id="XP_003389757.1"/>
    </source>
</evidence>
<dbReference type="PIRSF" id="PIRSF008765">
    <property type="entry name" value="PIG-P_GPI19"/>
    <property type="match status" value="1"/>
</dbReference>
<evidence type="ECO:0000256" key="7">
    <source>
        <dbReference type="SAM" id="Phobius"/>
    </source>
</evidence>
<dbReference type="InterPro" id="IPR013717">
    <property type="entry name" value="PIG-P"/>
</dbReference>
<protein>
    <recommendedName>
        <fullName evidence="8">PIG-P domain-containing protein</fullName>
    </recommendedName>
</protein>
<evidence type="ECO:0000256" key="5">
    <source>
        <dbReference type="ARBA" id="ARBA00022989"/>
    </source>
</evidence>
<accession>A0AAN0IIK3</accession>
<dbReference type="GO" id="GO:0017176">
    <property type="term" value="F:phosphatidylinositol N-acetylglucosaminyltransferase activity"/>
    <property type="evidence" value="ECO:0007669"/>
    <property type="project" value="InterPro"/>
</dbReference>
<dbReference type="AlphaFoldDB" id="A0AAN0IIK3"/>
<comment type="subcellular location">
    <subcellularLocation>
        <location evidence="1">Membrane</location>
        <topology evidence="1">Multi-pass membrane protein</topology>
    </subcellularLocation>
</comment>
<feature type="transmembrane region" description="Helical" evidence="7">
    <location>
        <begin position="50"/>
        <end position="73"/>
    </location>
</feature>
<evidence type="ECO:0000256" key="1">
    <source>
        <dbReference type="ARBA" id="ARBA00004141"/>
    </source>
</evidence>
<keyword evidence="5 7" id="KW-1133">Transmembrane helix</keyword>
<sequence>MAGLIDPSRGIYGFVFYLVTLALFGIYLLWAILPDEWLQYIGLSYLPQKYWAIVVPLYIGVSSILLLLLYVCYSMWLTPPFDDLQTITDNYALYKNGETSSQIIKDIPITMVNRQTYKI</sequence>